<reference evidence="5 6" key="1">
    <citation type="journal article" date="2011" name="J. Bacteriol.">
        <title>Genome sequence of strain IMCC3088, a proteorhodopsin-containing marine bacterium belonging to the OM60/NOR5 clade.</title>
        <authorList>
            <person name="Jang Y."/>
            <person name="Oh H.M."/>
            <person name="Kang I."/>
            <person name="Lee K."/>
            <person name="Yang S.J."/>
            <person name="Cho J.C."/>
        </authorList>
    </citation>
    <scope>NUCLEOTIDE SEQUENCE [LARGE SCALE GENOMIC DNA]</scope>
    <source>
        <strain evidence="5 6">IMCC3088</strain>
    </source>
</reference>
<keyword evidence="1" id="KW-0547">Nucleotide-binding</keyword>
<dbReference type="CDD" id="cd18791">
    <property type="entry name" value="SF2_C_RHA"/>
    <property type="match status" value="1"/>
</dbReference>
<dbReference type="EMBL" id="AEIG01000062">
    <property type="protein sequence ID" value="EGG29201.1"/>
    <property type="molecule type" value="Genomic_DNA"/>
</dbReference>
<dbReference type="InterPro" id="IPR024590">
    <property type="entry name" value="HrpA_C"/>
</dbReference>
<dbReference type="STRING" id="2518989.IMCC3088_2121"/>
<keyword evidence="3 5" id="KW-0347">Helicase</keyword>
<dbReference type="RefSeq" id="WP_009576296.1">
    <property type="nucleotide sequence ID" value="NZ_AEIG01000062.1"/>
</dbReference>
<dbReference type="Gene3D" id="1.20.120.1080">
    <property type="match status" value="1"/>
</dbReference>
<keyword evidence="2" id="KW-0378">Hydrolase</keyword>
<dbReference type="eggNOG" id="COG1643">
    <property type="taxonomic scope" value="Bacteria"/>
</dbReference>
<dbReference type="AlphaFoldDB" id="F3L3C9"/>
<dbReference type="SMART" id="SM00847">
    <property type="entry name" value="HA2"/>
    <property type="match status" value="1"/>
</dbReference>
<dbReference type="GO" id="GO:0005524">
    <property type="term" value="F:ATP binding"/>
    <property type="evidence" value="ECO:0007669"/>
    <property type="project" value="UniProtKB-KW"/>
</dbReference>
<dbReference type="FunFam" id="1.20.120.1080:FF:000005">
    <property type="entry name" value="ATP-dependent helicase HrpA"/>
    <property type="match status" value="1"/>
</dbReference>
<evidence type="ECO:0000256" key="4">
    <source>
        <dbReference type="ARBA" id="ARBA00022840"/>
    </source>
</evidence>
<evidence type="ECO:0000313" key="5">
    <source>
        <dbReference type="EMBL" id="EGG29201.1"/>
    </source>
</evidence>
<dbReference type="GO" id="GO:0003724">
    <property type="term" value="F:RNA helicase activity"/>
    <property type="evidence" value="ECO:0007669"/>
    <property type="project" value="InterPro"/>
</dbReference>
<dbReference type="SMART" id="SM00490">
    <property type="entry name" value="HELICc"/>
    <property type="match status" value="1"/>
</dbReference>
<dbReference type="Pfam" id="PF00270">
    <property type="entry name" value="DEAD"/>
    <property type="match status" value="1"/>
</dbReference>
<comment type="caution">
    <text evidence="5">The sequence shown here is derived from an EMBL/GenBank/DDBJ whole genome shotgun (WGS) entry which is preliminary data.</text>
</comment>
<evidence type="ECO:0000256" key="1">
    <source>
        <dbReference type="ARBA" id="ARBA00022741"/>
    </source>
</evidence>
<proteinExistence type="predicted"/>
<dbReference type="Proteomes" id="UP000005615">
    <property type="component" value="Unassembled WGS sequence"/>
</dbReference>
<dbReference type="InterPro" id="IPR010222">
    <property type="entry name" value="RNA_helicase_HrpA"/>
</dbReference>
<dbReference type="InterPro" id="IPR011545">
    <property type="entry name" value="DEAD/DEAH_box_helicase_dom"/>
</dbReference>
<dbReference type="NCBIfam" id="TIGR01967">
    <property type="entry name" value="DEAH_box_HrpA"/>
    <property type="match status" value="1"/>
</dbReference>
<dbReference type="InterPro" id="IPR011709">
    <property type="entry name" value="DEAD-box_helicase_OB_fold"/>
</dbReference>
<dbReference type="SMART" id="SM00487">
    <property type="entry name" value="DEXDc"/>
    <property type="match status" value="1"/>
</dbReference>
<dbReference type="PROSITE" id="PS51192">
    <property type="entry name" value="HELICASE_ATP_BIND_1"/>
    <property type="match status" value="1"/>
</dbReference>
<dbReference type="PANTHER" id="PTHR18934">
    <property type="entry name" value="ATP-DEPENDENT RNA HELICASE"/>
    <property type="match status" value="1"/>
</dbReference>
<dbReference type="InterPro" id="IPR048333">
    <property type="entry name" value="HA2_WH"/>
</dbReference>
<protein>
    <submittedName>
        <fullName evidence="5">ATP-dependent helicase HrpA</fullName>
    </submittedName>
</protein>
<organism evidence="5 6">
    <name type="scientific">Aequoribacter fuscus</name>
    <dbReference type="NCBI Taxonomy" id="2518989"/>
    <lineage>
        <taxon>Bacteria</taxon>
        <taxon>Pseudomonadati</taxon>
        <taxon>Pseudomonadota</taxon>
        <taxon>Gammaproteobacteria</taxon>
        <taxon>Cellvibrionales</taxon>
        <taxon>Halieaceae</taxon>
        <taxon>Aequoribacter</taxon>
    </lineage>
</organism>
<dbReference type="InterPro" id="IPR007502">
    <property type="entry name" value="Helicase-assoc_dom"/>
</dbReference>
<evidence type="ECO:0000313" key="6">
    <source>
        <dbReference type="Proteomes" id="UP000005615"/>
    </source>
</evidence>
<accession>F3L3C9</accession>
<dbReference type="Pfam" id="PF11898">
    <property type="entry name" value="DUF3418"/>
    <property type="match status" value="1"/>
</dbReference>
<name>F3L3C9_9GAMM</name>
<dbReference type="InterPro" id="IPR001650">
    <property type="entry name" value="Helicase_C-like"/>
</dbReference>
<dbReference type="Pfam" id="PF00271">
    <property type="entry name" value="Helicase_C"/>
    <property type="match status" value="1"/>
</dbReference>
<dbReference type="OrthoDB" id="9805617at2"/>
<dbReference type="Pfam" id="PF07717">
    <property type="entry name" value="OB_NTP_bind"/>
    <property type="match status" value="1"/>
</dbReference>
<dbReference type="InterPro" id="IPR027417">
    <property type="entry name" value="P-loop_NTPase"/>
</dbReference>
<keyword evidence="4" id="KW-0067">ATP-binding</keyword>
<dbReference type="PANTHER" id="PTHR18934:SF99">
    <property type="entry name" value="ATP-DEPENDENT RNA HELICASE DHX37-RELATED"/>
    <property type="match status" value="1"/>
</dbReference>
<sequence>MSAPALHFEFPLSLPINERKADIEHLIQSNQVVIIAGETGSGKTTQLPKMLLSMGRGESGLIGHTQPRRLAARSVAARISSELGCELGSAVGYQVRFTDQVTDQTRLKLMTDGILLAEIQHDRLLKRYDTLIIDEAHERSLNIDFLLGYLRRLLPKRPDLKVIITSATIDVERFSDYFNGAPIIEVEGRSYPVDVQYAPSADDGIELTDQVVDQLGLIDQGHYGKRGDVLVFLPGEREIRDVAKALKGSEQYDVLPLYARLSASEQNRVFQTASRRGIRVVLSTNVAETSLTVPGIRYVIDSGLARISRYSYRSKLQRLPIEPISQASANQRKGRCGRVAEGVCIRLYDEADFQARSEFTDPEIKRTNLAQVILQMRLLRLGDVARFPFIEPPDPRLIRDGFRLLEELGAVDKKQDLTALGYQLARLPLDPRLGRMLVAATDRGVLAEVLLIVSALAVQDPRERPGDKREQSDTAHRRFEDDRSDFLAWINTWRYLETQREELSGNQFKKLCQKEFFNYLRVREWRDTHRQLLLACKANQWRVGPIPAELDYEAIHRSLLTGLLGFIATHHEGPEYEGARQQKLRIFPASTLHKKRQKWLMAAEIVETSQVYARTCAAIEPEWALDINPGLLKHHYYEPRWQMRSGRVMAYQRISLYGLTLVDKQSIHFGPIDPVAAREVFIRDALVAQRLKPAPNFMRHNARLMTEVLELEDKTRRRDLVATEDSLSEFYSDRLPDGVYSGATLGKALKRDGGLNDRLKFSRSQLLVNTLADSDVAQFPDTWEWRELKLRLRYQFEPGKQRDGVTLIVPLALVNRLPRYLPEWLVPGMLQDKLISLVKTLPKRLRKQLVPVPDKVAAAMKVMQPADEPLLQALAQALRKTAGVAINPDDFSEESLEAYYKMNIQILDDQGQIHAEGRDLRTLVESLRSTEHVEQAKVGPAFEKSGGHTQWNFEDLAPQVQFKQAGTLVTSFPALKDSGDSVSVELFDYPETAEVAHRLGLLRLAKTSDRGMVRDLQRHAFRSSEAQKALLSSGVERGILLDAMMSMALLPSLRKPSGELLRTKAEFQNAVAANKRAIIDRTQRYEKVLLQAATHLGEARTTLAKLPSHSELKASERDARQHLERLLAIEHWLDWPEAMFEQLPRYAKGLAWRLGRLQSQLPKDQKAVQTLEPLEQQWREIIGKRPSLAVVCEPVCAYHWMLEEFRVSLFAQQLGTKMPVSEKRLTQQWDKVKQWVIENPL</sequence>
<dbReference type="GO" id="GO:0003723">
    <property type="term" value="F:RNA binding"/>
    <property type="evidence" value="ECO:0007669"/>
    <property type="project" value="TreeGrafter"/>
</dbReference>
<evidence type="ECO:0000256" key="3">
    <source>
        <dbReference type="ARBA" id="ARBA00022806"/>
    </source>
</evidence>
<dbReference type="InterPro" id="IPR014001">
    <property type="entry name" value="Helicase_ATP-bd"/>
</dbReference>
<dbReference type="SMART" id="SM00382">
    <property type="entry name" value="AAA"/>
    <property type="match status" value="1"/>
</dbReference>
<keyword evidence="6" id="KW-1185">Reference proteome</keyword>
<dbReference type="GO" id="GO:0016787">
    <property type="term" value="F:hydrolase activity"/>
    <property type="evidence" value="ECO:0007669"/>
    <property type="project" value="UniProtKB-KW"/>
</dbReference>
<dbReference type="PROSITE" id="PS51194">
    <property type="entry name" value="HELICASE_CTER"/>
    <property type="match status" value="1"/>
</dbReference>
<dbReference type="Pfam" id="PF04408">
    <property type="entry name" value="WHD_HA2"/>
    <property type="match status" value="1"/>
</dbReference>
<evidence type="ECO:0000256" key="2">
    <source>
        <dbReference type="ARBA" id="ARBA00022801"/>
    </source>
</evidence>
<dbReference type="SUPFAM" id="SSF52540">
    <property type="entry name" value="P-loop containing nucleoside triphosphate hydrolases"/>
    <property type="match status" value="1"/>
</dbReference>
<dbReference type="InterPro" id="IPR003593">
    <property type="entry name" value="AAA+_ATPase"/>
</dbReference>
<gene>
    <name evidence="5" type="ORF">IMCC3088_2121</name>
</gene>
<dbReference type="Pfam" id="PF21010">
    <property type="entry name" value="HA2_C"/>
    <property type="match status" value="1"/>
</dbReference>
<dbReference type="FunFam" id="3.40.50.300:FF:001922">
    <property type="entry name" value="DEAH (Asp-Glu-Ala-His) box polypeptide 29"/>
    <property type="match status" value="1"/>
</dbReference>
<dbReference type="Gene3D" id="3.40.50.300">
    <property type="entry name" value="P-loop containing nucleotide triphosphate hydrolases"/>
    <property type="match status" value="2"/>
</dbReference>